<dbReference type="AlphaFoldDB" id="A0AAD3H5T0"/>
<organism evidence="3 4">
    <name type="scientific">Chaetoceros tenuissimus</name>
    <dbReference type="NCBI Taxonomy" id="426638"/>
    <lineage>
        <taxon>Eukaryota</taxon>
        <taxon>Sar</taxon>
        <taxon>Stramenopiles</taxon>
        <taxon>Ochrophyta</taxon>
        <taxon>Bacillariophyta</taxon>
        <taxon>Coscinodiscophyceae</taxon>
        <taxon>Chaetocerotophycidae</taxon>
        <taxon>Chaetocerotales</taxon>
        <taxon>Chaetocerotaceae</taxon>
        <taxon>Chaetoceros</taxon>
    </lineage>
</organism>
<feature type="transmembrane region" description="Helical" evidence="2">
    <location>
        <begin position="244"/>
        <end position="268"/>
    </location>
</feature>
<keyword evidence="2" id="KW-0472">Membrane</keyword>
<evidence type="ECO:0000313" key="4">
    <source>
        <dbReference type="Proteomes" id="UP001054902"/>
    </source>
</evidence>
<feature type="compositionally biased region" description="Basic residues" evidence="1">
    <location>
        <begin position="356"/>
        <end position="372"/>
    </location>
</feature>
<reference evidence="3 4" key="1">
    <citation type="journal article" date="2021" name="Sci. Rep.">
        <title>The genome of the diatom Chaetoceros tenuissimus carries an ancient integrated fragment of an extant virus.</title>
        <authorList>
            <person name="Hongo Y."/>
            <person name="Kimura K."/>
            <person name="Takaki Y."/>
            <person name="Yoshida Y."/>
            <person name="Baba S."/>
            <person name="Kobayashi G."/>
            <person name="Nagasaki K."/>
            <person name="Hano T."/>
            <person name="Tomaru Y."/>
        </authorList>
    </citation>
    <scope>NUCLEOTIDE SEQUENCE [LARGE SCALE GENOMIC DNA]</scope>
    <source>
        <strain evidence="3 4">NIES-3715</strain>
    </source>
</reference>
<feature type="compositionally biased region" description="Low complexity" evidence="1">
    <location>
        <begin position="377"/>
        <end position="386"/>
    </location>
</feature>
<evidence type="ECO:0000256" key="1">
    <source>
        <dbReference type="SAM" id="MobiDB-lite"/>
    </source>
</evidence>
<sequence>MSSNAKVLVKFLPFGVRLEVDTSQNRRLSDRFSPVNIFSASKERQTAFSLNLSELTEVLKTYFDDFLNKEYDNANGKTIYAPFSHVSLSSIGMKRRRNLVEGVDTVEMDGIFNSPAILDSVEDSVHLESELDIVPVRSGNLRKRNMSIVVMNRRYDGVAVFTRDGDLPIPSANYVQAKQLQAQADENGTLLNMLQKSDKRTGLNAITSLELGVSTSEVTTTPVYDDDYVAPNNTTPSGKNSFDAVIIIAVVVAACSMLLLGFAIFLAFRRRQDSVPQKTNEITPTTRGSDQVEGVPRQHHRSRRNAPPVLEIKQSGLQNDDAISEYTESVYSLPSVVKNAKKAWIQQSVEASTAKHTSHRSRHQRTSTRFKPKYILSSRSNASSSADEGDLLFDSHGATEEMAGVPQMTSPMKLVLQETEKKMALNDSAVDNSVSTTETNNRTSKTVNDHADVIDDDIMASLATYPHEYAASKRNDDDASVDESYVSYGFSLDGADYNTVAGSTKYGY</sequence>
<evidence type="ECO:0000256" key="2">
    <source>
        <dbReference type="SAM" id="Phobius"/>
    </source>
</evidence>
<accession>A0AAD3H5T0</accession>
<keyword evidence="4" id="KW-1185">Reference proteome</keyword>
<proteinExistence type="predicted"/>
<dbReference type="EMBL" id="BLLK01000045">
    <property type="protein sequence ID" value="GFH51455.1"/>
    <property type="molecule type" value="Genomic_DNA"/>
</dbReference>
<dbReference type="Proteomes" id="UP001054902">
    <property type="component" value="Unassembled WGS sequence"/>
</dbReference>
<feature type="region of interest" description="Disordered" evidence="1">
    <location>
        <begin position="350"/>
        <end position="392"/>
    </location>
</feature>
<keyword evidence="2" id="KW-1133">Transmembrane helix</keyword>
<name>A0AAD3H5T0_9STRA</name>
<evidence type="ECO:0000313" key="3">
    <source>
        <dbReference type="EMBL" id="GFH51455.1"/>
    </source>
</evidence>
<comment type="caution">
    <text evidence="3">The sequence shown here is derived from an EMBL/GenBank/DDBJ whole genome shotgun (WGS) entry which is preliminary data.</text>
</comment>
<gene>
    <name evidence="3" type="ORF">CTEN210_07931</name>
</gene>
<feature type="compositionally biased region" description="Polar residues" evidence="1">
    <location>
        <begin position="276"/>
        <end position="289"/>
    </location>
</feature>
<feature type="region of interest" description="Disordered" evidence="1">
    <location>
        <begin position="276"/>
        <end position="305"/>
    </location>
</feature>
<protein>
    <submittedName>
        <fullName evidence="3">Uncharacterized protein</fullName>
    </submittedName>
</protein>
<keyword evidence="2" id="KW-0812">Transmembrane</keyword>